<dbReference type="STRING" id="647171.MetfoDRAFT_0134"/>
<dbReference type="OrthoDB" id="206586at2157"/>
<comment type="caution">
    <text evidence="1">The sequence shown here is derived from an EMBL/GenBank/DDBJ whole genome shotgun (WGS) entry which is preliminary data.</text>
</comment>
<dbReference type="RefSeq" id="WP_007043580.1">
    <property type="nucleotide sequence ID" value="NZ_AGJL01000002.1"/>
</dbReference>
<keyword evidence="2" id="KW-1185">Reference proteome</keyword>
<proteinExistence type="predicted"/>
<dbReference type="Gene3D" id="3.40.50.300">
    <property type="entry name" value="P-loop containing nucleotide triphosphate hydrolases"/>
    <property type="match status" value="1"/>
</dbReference>
<evidence type="ECO:0000313" key="1">
    <source>
        <dbReference type="EMBL" id="EHP89538.1"/>
    </source>
</evidence>
<dbReference type="EMBL" id="AGJL01000002">
    <property type="protein sequence ID" value="EHP89538.1"/>
    <property type="molecule type" value="Genomic_DNA"/>
</dbReference>
<name>H1KWG1_9EURY</name>
<evidence type="ECO:0000313" key="2">
    <source>
        <dbReference type="Proteomes" id="UP000003706"/>
    </source>
</evidence>
<reference evidence="1 2" key="1">
    <citation type="submission" date="2011-09" db="EMBL/GenBank/DDBJ databases">
        <title>The draft genome of Methanotorris formicicus Mc-S-70.</title>
        <authorList>
            <consortium name="US DOE Joint Genome Institute (JGI-PGF)"/>
            <person name="Lucas S."/>
            <person name="Han J."/>
            <person name="Lapidus A."/>
            <person name="Cheng J.-F."/>
            <person name="Goodwin L."/>
            <person name="Pitluck S."/>
            <person name="Peters L."/>
            <person name="Land M.L."/>
            <person name="Hauser L."/>
            <person name="Sieprawska-Lupa M."/>
            <person name="Takai K."/>
            <person name="Miyazaki J."/>
            <person name="Whitman W."/>
            <person name="Woyke T.J."/>
        </authorList>
    </citation>
    <scope>NUCLEOTIDE SEQUENCE [LARGE SCALE GENOMIC DNA]</scope>
    <source>
        <strain evidence="1 2">Mc-S-70</strain>
    </source>
</reference>
<protein>
    <submittedName>
        <fullName evidence="1">Uncharacterized protein</fullName>
    </submittedName>
</protein>
<sequence>MDSIVAYMNQEWEYLSKEHEKIQRDVDNILKDYSKSKDIHPSYLITGVYGAGKSTLMVHIFKKNLDMGMLPLYILAEDILNLIGENQIEGHEKLAEFLNKYVENIKNAFKNKDFELIKNLLYVSGENIKSEAYEYLKENYEKVKNPEKIVLLIDELEDNYKKIKNKIGHDPLRTFLEDKSFLKFFAMTPSGIHDLGGADASRFKNIPIPSVDIEYIKEKYNLPAGKRNALWWLSRGNPRHIILNYEKIKDLNGKGVAEIKEILETLPPIGKEPSNVKSVIVGNDHSKIKYIIDLKPIECKSYRGFKITKELIDGEGDLSNLFQKIFNLSNEEKGEPDIALKLAECFRKVTMTLSDDDFVFYIPKDEVNEFMDLVLDIFLEKEHNNPEIKEHISKLHDISRKLKEDDELIVEELREAKVIGIEYSKELTKRLPFTIKEIRKMFPLPIANPIIKNIDPDEVKEKVEGRGKPVCKIDDNAMFFVSYRDFKEYAQSDDFKSKVLPEGRFMVILLPEEEFEKYKKYIENEKLLKILEELGKIRVVNTPQPIVKFLLTIHEGGYPFDFNVAKDNIMSENDITLKRKFELYEASLKELINDYKHNQRNSLINQNLRA</sequence>
<accession>H1KWG1</accession>
<dbReference type="Proteomes" id="UP000003706">
    <property type="component" value="Unassembled WGS sequence"/>
</dbReference>
<dbReference type="SUPFAM" id="SSF52540">
    <property type="entry name" value="P-loop containing nucleoside triphosphate hydrolases"/>
    <property type="match status" value="1"/>
</dbReference>
<organism evidence="1 2">
    <name type="scientific">Methanotorris formicicus Mc-S-70</name>
    <dbReference type="NCBI Taxonomy" id="647171"/>
    <lineage>
        <taxon>Archaea</taxon>
        <taxon>Methanobacteriati</taxon>
        <taxon>Methanobacteriota</taxon>
        <taxon>Methanomada group</taxon>
        <taxon>Methanococci</taxon>
        <taxon>Methanococcales</taxon>
        <taxon>Methanocaldococcaceae</taxon>
        <taxon>Methanotorris</taxon>
    </lineage>
</organism>
<gene>
    <name evidence="1" type="ORF">MetfoDRAFT_0134</name>
</gene>
<dbReference type="AlphaFoldDB" id="H1KWG1"/>
<dbReference type="InterPro" id="IPR027417">
    <property type="entry name" value="P-loop_NTPase"/>
</dbReference>